<evidence type="ECO:0000313" key="2">
    <source>
        <dbReference type="Proteomes" id="UP000605568"/>
    </source>
</evidence>
<name>A0ABQ3MWI5_9PSEU</name>
<proteinExistence type="predicted"/>
<reference evidence="2" key="1">
    <citation type="journal article" date="2019" name="Int. J. Syst. Evol. Microbiol.">
        <title>The Global Catalogue of Microorganisms (GCM) 10K type strain sequencing project: providing services to taxonomists for standard genome sequencing and annotation.</title>
        <authorList>
            <consortium name="The Broad Institute Genomics Platform"/>
            <consortium name="The Broad Institute Genome Sequencing Center for Infectious Disease"/>
            <person name="Wu L."/>
            <person name="Ma J."/>
        </authorList>
    </citation>
    <scope>NUCLEOTIDE SEQUENCE [LARGE SCALE GENOMIC DNA]</scope>
    <source>
        <strain evidence="2">CGMCC 4.7367</strain>
    </source>
</reference>
<accession>A0ABQ3MWI5</accession>
<comment type="caution">
    <text evidence="1">The sequence shown here is derived from an EMBL/GenBank/DDBJ whole genome shotgun (WGS) entry which is preliminary data.</text>
</comment>
<gene>
    <name evidence="1" type="ORF">GCM10017774_90160</name>
</gene>
<evidence type="ECO:0000313" key="1">
    <source>
        <dbReference type="EMBL" id="GHH62430.1"/>
    </source>
</evidence>
<keyword evidence="2" id="KW-1185">Reference proteome</keyword>
<dbReference type="EMBL" id="BNAR01000028">
    <property type="protein sequence ID" value="GHH62430.1"/>
    <property type="molecule type" value="Genomic_DNA"/>
</dbReference>
<sequence length="58" mass="6210">MRAISQSEAEAMRNALKQIASYGNPAVDQESGGQPAANLARRVLEGLGLFYESDTRGI</sequence>
<protein>
    <submittedName>
        <fullName evidence="1">Uncharacterized protein</fullName>
    </submittedName>
</protein>
<dbReference type="Proteomes" id="UP000605568">
    <property type="component" value="Unassembled WGS sequence"/>
</dbReference>
<dbReference type="RefSeq" id="WP_191305572.1">
    <property type="nucleotide sequence ID" value="NZ_BNAR01000028.1"/>
</dbReference>
<organism evidence="1 2">
    <name type="scientific">Lentzea cavernae</name>
    <dbReference type="NCBI Taxonomy" id="2020703"/>
    <lineage>
        <taxon>Bacteria</taxon>
        <taxon>Bacillati</taxon>
        <taxon>Actinomycetota</taxon>
        <taxon>Actinomycetes</taxon>
        <taxon>Pseudonocardiales</taxon>
        <taxon>Pseudonocardiaceae</taxon>
        <taxon>Lentzea</taxon>
    </lineage>
</organism>